<dbReference type="NCBIfam" id="TIGR00543">
    <property type="entry name" value="isochor_syn"/>
    <property type="match status" value="1"/>
</dbReference>
<proteinExistence type="inferred from homology"/>
<comment type="similarity">
    <text evidence="2">Belongs to the isochorismate synthase family.</text>
</comment>
<evidence type="ECO:0000256" key="6">
    <source>
        <dbReference type="SAM" id="MobiDB-lite"/>
    </source>
</evidence>
<feature type="domain" description="Chorismate-utilising enzyme C-terminal" evidence="7">
    <location>
        <begin position="152"/>
        <end position="405"/>
    </location>
</feature>
<evidence type="ECO:0000256" key="2">
    <source>
        <dbReference type="ARBA" id="ARBA00005297"/>
    </source>
</evidence>
<organism evidence="8 9">
    <name type="scientific">Eggerthella lenta</name>
    <name type="common">Eubacterium lentum</name>
    <dbReference type="NCBI Taxonomy" id="84112"/>
    <lineage>
        <taxon>Bacteria</taxon>
        <taxon>Bacillati</taxon>
        <taxon>Actinomycetota</taxon>
        <taxon>Coriobacteriia</taxon>
        <taxon>Eggerthellales</taxon>
        <taxon>Eggerthellaceae</taxon>
        <taxon>Eggerthella</taxon>
    </lineage>
</organism>
<evidence type="ECO:0000313" key="9">
    <source>
        <dbReference type="Proteomes" id="UP000253970"/>
    </source>
</evidence>
<dbReference type="InterPro" id="IPR019999">
    <property type="entry name" value="Anth_synth_I-like"/>
</dbReference>
<dbReference type="AlphaFoldDB" id="A0A369MKZ0"/>
<comment type="catalytic activity">
    <reaction evidence="1">
        <text>chorismate = isochorismate</text>
        <dbReference type="Rhea" id="RHEA:18985"/>
        <dbReference type="ChEBI" id="CHEBI:29748"/>
        <dbReference type="ChEBI" id="CHEBI:29780"/>
        <dbReference type="EC" id="5.4.4.2"/>
    </reaction>
</comment>
<dbReference type="GO" id="GO:0008909">
    <property type="term" value="F:isochorismate synthase activity"/>
    <property type="evidence" value="ECO:0007669"/>
    <property type="project" value="UniProtKB-EC"/>
</dbReference>
<dbReference type="InterPro" id="IPR015890">
    <property type="entry name" value="Chorismate_C"/>
</dbReference>
<name>A0A369MKZ0_EGGLN</name>
<dbReference type="RefSeq" id="WP_114533230.1">
    <property type="nucleotide sequence ID" value="NZ_JAQDVM010000006.1"/>
</dbReference>
<feature type="compositionally biased region" description="Basic and acidic residues" evidence="6">
    <location>
        <begin position="478"/>
        <end position="490"/>
    </location>
</feature>
<keyword evidence="4" id="KW-0413">Isomerase</keyword>
<evidence type="ECO:0000259" key="7">
    <source>
        <dbReference type="Pfam" id="PF00425"/>
    </source>
</evidence>
<evidence type="ECO:0000313" key="8">
    <source>
        <dbReference type="EMBL" id="RDB71948.1"/>
    </source>
</evidence>
<dbReference type="GO" id="GO:0009697">
    <property type="term" value="P:salicylic acid biosynthetic process"/>
    <property type="evidence" value="ECO:0007669"/>
    <property type="project" value="TreeGrafter"/>
</dbReference>
<dbReference type="PANTHER" id="PTHR42839:SF1">
    <property type="entry name" value="ISOCHORISMATE SYNTHASE MENF"/>
    <property type="match status" value="1"/>
</dbReference>
<dbReference type="InterPro" id="IPR004561">
    <property type="entry name" value="IsoChor_synthase"/>
</dbReference>
<dbReference type="EMBL" id="PPTU01000005">
    <property type="protein sequence ID" value="RDB71948.1"/>
    <property type="molecule type" value="Genomic_DNA"/>
</dbReference>
<gene>
    <name evidence="8" type="ORF">C1875_04450</name>
</gene>
<sequence>MTRIFSYTQPIEADIVDAYCALQKGFTDQFVYYRKDRPVRFMGMGRCIALPALDGIECELEGPVGQQPVFFSFNRFDAENPSPTDELFEAFPRLKFMLPEVILVEDDRGAYLQVNSLSPVYPGRIQRFVRQAAAAPHRSRRTIPFTLEPDSRAVWRENVEAALDAIGRGRISKVVLSRRQRLEALEPFSSKDLLVNLIDGPARGTVLLYRYADVFFCGCTPELLVRKRGNEVESMCLAGTCPAGATEEERARLADELMADAKNRAEHDHVVRFIREVFNRTCYDVDVPAQPGILPLTHVQHLCTPARARMLEGVDLGTMKDDLHPTPAVAGTPVGEAQMLIRSIEAYNRGFFAGACGYVDGAGDGEFSVALRTGVFDGEVGWVYAGCGIVEGSVADDEYDEIGMKLKTVLSAFDGEEVPSACQPTERVDAAASRSTRSVAADEDSRTKVSPAGTSCEARHAPAIDPSLGTAETLADVTNDRRHTSDGGAR</sequence>
<accession>A0A369MKZ0</accession>
<reference evidence="8 9" key="1">
    <citation type="journal article" date="2018" name="Elife">
        <title>Discovery and characterization of a prevalent human gut bacterial enzyme sufficient for the inactivation of a family of plant toxins.</title>
        <authorList>
            <person name="Koppel N."/>
            <person name="Bisanz J.E."/>
            <person name="Pandelia M.E."/>
            <person name="Turnbaugh P.J."/>
            <person name="Balskus E.P."/>
        </authorList>
    </citation>
    <scope>NUCLEOTIDE SEQUENCE [LARGE SCALE GENOMIC DNA]</scope>
    <source>
        <strain evidence="8 9">W1 BHI 6</strain>
    </source>
</reference>
<comment type="caution">
    <text evidence="8">The sequence shown here is derived from an EMBL/GenBank/DDBJ whole genome shotgun (WGS) entry which is preliminary data.</text>
</comment>
<dbReference type="Pfam" id="PF00425">
    <property type="entry name" value="Chorismate_bind"/>
    <property type="match status" value="1"/>
</dbReference>
<feature type="compositionally biased region" description="Low complexity" evidence="6">
    <location>
        <begin position="430"/>
        <end position="439"/>
    </location>
</feature>
<dbReference type="InterPro" id="IPR005801">
    <property type="entry name" value="ADC_synthase"/>
</dbReference>
<dbReference type="PANTHER" id="PTHR42839">
    <property type="entry name" value="ISOCHORISMATE SYNTHASE ENTC"/>
    <property type="match status" value="1"/>
</dbReference>
<protein>
    <recommendedName>
        <fullName evidence="3">isochorismate synthase</fullName>
        <ecNumber evidence="3">5.4.4.2</ecNumber>
    </recommendedName>
    <alternativeName>
        <fullName evidence="5">Isochorismate mutase</fullName>
    </alternativeName>
</protein>
<dbReference type="SUPFAM" id="SSF56322">
    <property type="entry name" value="ADC synthase"/>
    <property type="match status" value="1"/>
</dbReference>
<evidence type="ECO:0000256" key="1">
    <source>
        <dbReference type="ARBA" id="ARBA00000799"/>
    </source>
</evidence>
<dbReference type="Gene3D" id="3.60.120.10">
    <property type="entry name" value="Anthranilate synthase"/>
    <property type="match status" value="1"/>
</dbReference>
<dbReference type="PRINTS" id="PR00095">
    <property type="entry name" value="ANTSNTHASEI"/>
</dbReference>
<feature type="region of interest" description="Disordered" evidence="6">
    <location>
        <begin position="420"/>
        <end position="490"/>
    </location>
</feature>
<evidence type="ECO:0000256" key="4">
    <source>
        <dbReference type="ARBA" id="ARBA00023235"/>
    </source>
</evidence>
<dbReference type="Proteomes" id="UP000253970">
    <property type="component" value="Unassembled WGS sequence"/>
</dbReference>
<dbReference type="EC" id="5.4.4.2" evidence="3"/>
<evidence type="ECO:0000256" key="3">
    <source>
        <dbReference type="ARBA" id="ARBA00012824"/>
    </source>
</evidence>
<evidence type="ECO:0000256" key="5">
    <source>
        <dbReference type="ARBA" id="ARBA00041564"/>
    </source>
</evidence>